<organism evidence="3 4">
    <name type="scientific">Hyalella azteca</name>
    <name type="common">Amphipod</name>
    <dbReference type="NCBI Taxonomy" id="294128"/>
    <lineage>
        <taxon>Eukaryota</taxon>
        <taxon>Metazoa</taxon>
        <taxon>Ecdysozoa</taxon>
        <taxon>Arthropoda</taxon>
        <taxon>Crustacea</taxon>
        <taxon>Multicrustacea</taxon>
        <taxon>Malacostraca</taxon>
        <taxon>Eumalacostraca</taxon>
        <taxon>Peracarida</taxon>
        <taxon>Amphipoda</taxon>
        <taxon>Senticaudata</taxon>
        <taxon>Talitrida</taxon>
        <taxon>Talitroidea</taxon>
        <taxon>Hyalellidae</taxon>
        <taxon>Hyalella</taxon>
    </lineage>
</organism>
<dbReference type="AlphaFoldDB" id="A0A8B7NHY5"/>
<dbReference type="InterPro" id="IPR054518">
    <property type="entry name" value="ABHD16_N"/>
</dbReference>
<dbReference type="PANTHER" id="PTHR12277">
    <property type="entry name" value="ALPHA/BETA HYDROLASE DOMAIN-CONTAINING PROTEIN"/>
    <property type="match status" value="1"/>
</dbReference>
<dbReference type="GO" id="GO:0052651">
    <property type="term" value="P:monoacylglycerol catabolic process"/>
    <property type="evidence" value="ECO:0007669"/>
    <property type="project" value="TreeGrafter"/>
</dbReference>
<dbReference type="GO" id="GO:0012505">
    <property type="term" value="C:endomembrane system"/>
    <property type="evidence" value="ECO:0007669"/>
    <property type="project" value="TreeGrafter"/>
</dbReference>
<dbReference type="InterPro" id="IPR000073">
    <property type="entry name" value="AB_hydrolase_1"/>
</dbReference>
<feature type="domain" description="Phosphatidylserine Lipase ABHD16 N-terminal" evidence="2">
    <location>
        <begin position="6"/>
        <end position="135"/>
    </location>
</feature>
<dbReference type="PANTHER" id="PTHR12277:SF72">
    <property type="entry name" value="BAT5L PROTEIN"/>
    <property type="match status" value="1"/>
</dbReference>
<dbReference type="SUPFAM" id="SSF53474">
    <property type="entry name" value="alpha/beta-Hydrolases"/>
    <property type="match status" value="1"/>
</dbReference>
<name>A0A8B7NHY5_HYAAZ</name>
<evidence type="ECO:0000313" key="3">
    <source>
        <dbReference type="Proteomes" id="UP000694843"/>
    </source>
</evidence>
<dbReference type="Gene3D" id="3.40.50.1820">
    <property type="entry name" value="alpha/beta hydrolase"/>
    <property type="match status" value="1"/>
</dbReference>
<dbReference type="InterPro" id="IPR029058">
    <property type="entry name" value="AB_hydrolase_fold"/>
</dbReference>
<dbReference type="Pfam" id="PF22990">
    <property type="entry name" value="ABHD16_N"/>
    <property type="match status" value="1"/>
</dbReference>
<sequence length="524" mass="58045">MKMLSRFWSFVRGPQVYRIYSSDGTNQPYTPSILENGSQQIIKGISVLVSLSQYMSPLILIYLYKKNYTIETLWISAVRLTASVSLLVCISFLIRGIGRITNTSYVNFMDHLKNAQDKHSKSPYNYALISQKYDCDISALPHAYVSNESQASNQTSSFLMEYFSISGIGAHLLGRPLIYPGSIQVLQYLLSMHLEEGRANLILKESGRRAVIQTADGNSIDTIFVDRQKRGTPQGSTLVICCEGNAGFYEIGIMSTPVAAGYSVLGWNTPGFAASTGLPFPQQVQAAADAVMQFAINKLGFAPENIIIHGWSIGGYPASWLAEHYPDIRGLILDATFDHVLPLAIPHMPAFMSGLVKTVIETRFNLCNGEQASRYFGPITLVRRRSDEIISIVPGDVTTNRANELLVMILQSRYPQLFCTRSQAALLRYINASTDARKKEVLAANDVNSDEALALLRSFFAEDVPSFPSELGATNSDEEKTKLLLFLATKMLVDVDGGHANPLEARVFRQPWSVVDDTSYEQVE</sequence>
<dbReference type="OMA" id="PRQEQNA"/>
<dbReference type="RefSeq" id="XP_018013250.1">
    <property type="nucleotide sequence ID" value="XM_018157761.2"/>
</dbReference>
<dbReference type="GO" id="GO:0004620">
    <property type="term" value="F:phospholipase activity"/>
    <property type="evidence" value="ECO:0007669"/>
    <property type="project" value="TreeGrafter"/>
</dbReference>
<dbReference type="GO" id="GO:0047372">
    <property type="term" value="F:monoacylglycerol lipase activity"/>
    <property type="evidence" value="ECO:0007669"/>
    <property type="project" value="TreeGrafter"/>
</dbReference>
<dbReference type="KEGG" id="hazt:108670300"/>
<dbReference type="OrthoDB" id="6412627at2759"/>
<dbReference type="Pfam" id="PF00561">
    <property type="entry name" value="Abhydrolase_1"/>
    <property type="match status" value="1"/>
</dbReference>
<evidence type="ECO:0000259" key="2">
    <source>
        <dbReference type="Pfam" id="PF22990"/>
    </source>
</evidence>
<accession>A0A8B7NHY5</accession>
<feature type="domain" description="AB hydrolase-1" evidence="1">
    <location>
        <begin position="238"/>
        <end position="376"/>
    </location>
</feature>
<protein>
    <submittedName>
        <fullName evidence="4">Phosphatidylserine lipase ABHD16A</fullName>
    </submittedName>
</protein>
<gene>
    <name evidence="4" type="primary">LOC108670300</name>
</gene>
<dbReference type="GO" id="GO:0006660">
    <property type="term" value="P:phosphatidylserine catabolic process"/>
    <property type="evidence" value="ECO:0007669"/>
    <property type="project" value="TreeGrafter"/>
</dbReference>
<evidence type="ECO:0000259" key="1">
    <source>
        <dbReference type="Pfam" id="PF00561"/>
    </source>
</evidence>
<dbReference type="GeneID" id="108670300"/>
<keyword evidence="3" id="KW-1185">Reference proteome</keyword>
<reference evidence="4" key="1">
    <citation type="submission" date="2025-08" db="UniProtKB">
        <authorList>
            <consortium name="RefSeq"/>
        </authorList>
    </citation>
    <scope>IDENTIFICATION</scope>
    <source>
        <tissue evidence="4">Whole organism</tissue>
    </source>
</reference>
<proteinExistence type="predicted"/>
<evidence type="ECO:0000313" key="4">
    <source>
        <dbReference type="RefSeq" id="XP_018013250.1"/>
    </source>
</evidence>
<dbReference type="Proteomes" id="UP000694843">
    <property type="component" value="Unplaced"/>
</dbReference>